<dbReference type="GO" id="GO:0004674">
    <property type="term" value="F:protein serine/threonine kinase activity"/>
    <property type="evidence" value="ECO:0007669"/>
    <property type="project" value="UniProtKB-KW"/>
</dbReference>
<dbReference type="Proteomes" id="UP001182556">
    <property type="component" value="Unassembled WGS sequence"/>
</dbReference>
<feature type="compositionally biased region" description="Low complexity" evidence="8">
    <location>
        <begin position="29"/>
        <end position="38"/>
    </location>
</feature>
<feature type="compositionally biased region" description="Low complexity" evidence="8">
    <location>
        <begin position="100"/>
        <end position="138"/>
    </location>
</feature>
<evidence type="ECO:0000259" key="9">
    <source>
        <dbReference type="PROSITE" id="PS50011"/>
    </source>
</evidence>
<dbReference type="SMART" id="SM00220">
    <property type="entry name" value="S_TKc"/>
    <property type="match status" value="1"/>
</dbReference>
<dbReference type="InterPro" id="IPR017441">
    <property type="entry name" value="Protein_kinase_ATP_BS"/>
</dbReference>
<evidence type="ECO:0000313" key="11">
    <source>
        <dbReference type="Proteomes" id="UP001182556"/>
    </source>
</evidence>
<feature type="compositionally biased region" description="Basic residues" evidence="8">
    <location>
        <begin position="139"/>
        <end position="152"/>
    </location>
</feature>
<keyword evidence="4 10" id="KW-0418">Kinase</keyword>
<dbReference type="InterPro" id="IPR050915">
    <property type="entry name" value="MAP_kinase_kinase"/>
</dbReference>
<keyword evidence="5 7" id="KW-0067">ATP-binding</keyword>
<feature type="region of interest" description="Disordered" evidence="8">
    <location>
        <begin position="1"/>
        <end position="157"/>
    </location>
</feature>
<feature type="compositionally biased region" description="Gly residues" evidence="8">
    <location>
        <begin position="76"/>
        <end position="85"/>
    </location>
</feature>
<evidence type="ECO:0000313" key="10">
    <source>
        <dbReference type="EMBL" id="KAK1926760.1"/>
    </source>
</evidence>
<accession>A0AAD9FV06</accession>
<feature type="domain" description="Protein kinase" evidence="9">
    <location>
        <begin position="165"/>
        <end position="454"/>
    </location>
</feature>
<evidence type="ECO:0000256" key="6">
    <source>
        <dbReference type="ARBA" id="ARBA00038035"/>
    </source>
</evidence>
<evidence type="ECO:0000256" key="2">
    <source>
        <dbReference type="ARBA" id="ARBA00022679"/>
    </source>
</evidence>
<evidence type="ECO:0000256" key="8">
    <source>
        <dbReference type="SAM" id="MobiDB-lite"/>
    </source>
</evidence>
<feature type="compositionally biased region" description="Basic and acidic residues" evidence="8">
    <location>
        <begin position="90"/>
        <end position="99"/>
    </location>
</feature>
<evidence type="ECO:0000256" key="7">
    <source>
        <dbReference type="PROSITE-ProRule" id="PRU10141"/>
    </source>
</evidence>
<dbReference type="Pfam" id="PF00069">
    <property type="entry name" value="Pkinase"/>
    <property type="match status" value="1"/>
</dbReference>
<dbReference type="InterPro" id="IPR011009">
    <property type="entry name" value="Kinase-like_dom_sf"/>
</dbReference>
<dbReference type="AlphaFoldDB" id="A0AAD9FV06"/>
<keyword evidence="11" id="KW-1185">Reference proteome</keyword>
<dbReference type="GO" id="GO:0005524">
    <property type="term" value="F:ATP binding"/>
    <property type="evidence" value="ECO:0007669"/>
    <property type="project" value="UniProtKB-UniRule"/>
</dbReference>
<evidence type="ECO:0000256" key="3">
    <source>
        <dbReference type="ARBA" id="ARBA00022741"/>
    </source>
</evidence>
<proteinExistence type="inferred from homology"/>
<gene>
    <name evidence="10" type="ORF">DB88DRAFT_504422</name>
</gene>
<keyword evidence="1" id="KW-0723">Serine/threonine-protein kinase</keyword>
<sequence>MSELPISQRPSSSTKPIARLPDQASTVPSSSFPSLKESSVSKKKPPGLSISRSIRPSLGAGEPGSAGCRRTKDGEGGPAPGGGSAGWVSEADKLRRDIEQLQLSSRSSSSGQSPPTSPSTLPSTPTHLAAQSDSSSSSSRKKSAVGKARKSKDKNGEDLVKDEDLEVLGDLGAGNGGTVTRVWNKKRNTVMARKLILVDAKPSVRKQILRELQIMNDCNSPYIVGYFGCFPVDVHVGVVMEFMDAGSLDHIYRNNGPLPIDMVGKVAEAVLRGLVYLYDVHRIIHRDIKPSNILANTAGEIKLADFGVSGELINSIANTFVGTSTYMSPERIQGAPYTIKSDVWSLGISLIELALGRFPFSDSQESDAEFDPDPTLPLSTNRPKVDRNAARGGGAGHSMSILDLLQRIVNEPAPRLVRSKRTFPSEAVSFVEACLDKDPVARKSPQDLLTSSWITESKVTQEQLKAWAISTVRKE</sequence>
<evidence type="ECO:0000256" key="4">
    <source>
        <dbReference type="ARBA" id="ARBA00022777"/>
    </source>
</evidence>
<evidence type="ECO:0000256" key="5">
    <source>
        <dbReference type="ARBA" id="ARBA00022840"/>
    </source>
</evidence>
<keyword evidence="3 7" id="KW-0547">Nucleotide-binding</keyword>
<dbReference type="PROSITE" id="PS00107">
    <property type="entry name" value="PROTEIN_KINASE_ATP"/>
    <property type="match status" value="1"/>
</dbReference>
<dbReference type="SUPFAM" id="SSF56112">
    <property type="entry name" value="Protein kinase-like (PK-like)"/>
    <property type="match status" value="1"/>
</dbReference>
<comment type="caution">
    <text evidence="10">The sequence shown here is derived from an EMBL/GenBank/DDBJ whole genome shotgun (WGS) entry which is preliminary data.</text>
</comment>
<comment type="similarity">
    <text evidence="6">Belongs to the protein kinase superfamily. STE Ser/Thr protein kinase family. MAP kinase kinase subfamily.</text>
</comment>
<dbReference type="GO" id="GO:0007165">
    <property type="term" value="P:signal transduction"/>
    <property type="evidence" value="ECO:0007669"/>
    <property type="project" value="UniProtKB-ARBA"/>
</dbReference>
<reference evidence="10" key="1">
    <citation type="submission" date="2023-02" db="EMBL/GenBank/DDBJ databases">
        <title>Identification and recombinant expression of a fungal hydrolase from Papiliotrema laurentii that hydrolyzes apple cutin and clears colloidal polyester polyurethane.</title>
        <authorList>
            <consortium name="DOE Joint Genome Institute"/>
            <person name="Roman V.A."/>
            <person name="Bojanowski C."/>
            <person name="Crable B.R."/>
            <person name="Wagner D.N."/>
            <person name="Hung C.S."/>
            <person name="Nadeau L.J."/>
            <person name="Schratz L."/>
            <person name="Haridas S."/>
            <person name="Pangilinan J."/>
            <person name="Lipzen A."/>
            <person name="Na H."/>
            <person name="Yan M."/>
            <person name="Ng V."/>
            <person name="Grigoriev I.V."/>
            <person name="Spatafora J.W."/>
            <person name="Barlow D."/>
            <person name="Biffinger J."/>
            <person name="Kelley-Loughnane N."/>
            <person name="Varaljay V.A."/>
            <person name="Crookes-Goodson W.J."/>
        </authorList>
    </citation>
    <scope>NUCLEOTIDE SEQUENCE</scope>
    <source>
        <strain evidence="10">5307AH</strain>
    </source>
</reference>
<dbReference type="PANTHER" id="PTHR47448">
    <property type="entry name" value="DUAL SPECIFICITY MITOGEN-ACTIVATED PROTEIN KINASE KINASE DSOR1-LIKE PROTEIN"/>
    <property type="match status" value="1"/>
</dbReference>
<organism evidence="10 11">
    <name type="scientific">Papiliotrema laurentii</name>
    <name type="common">Cryptococcus laurentii</name>
    <dbReference type="NCBI Taxonomy" id="5418"/>
    <lineage>
        <taxon>Eukaryota</taxon>
        <taxon>Fungi</taxon>
        <taxon>Dikarya</taxon>
        <taxon>Basidiomycota</taxon>
        <taxon>Agaricomycotina</taxon>
        <taxon>Tremellomycetes</taxon>
        <taxon>Tremellales</taxon>
        <taxon>Rhynchogastremaceae</taxon>
        <taxon>Papiliotrema</taxon>
    </lineage>
</organism>
<dbReference type="Gene3D" id="1.10.510.10">
    <property type="entry name" value="Transferase(Phosphotransferase) domain 1"/>
    <property type="match status" value="1"/>
</dbReference>
<protein>
    <submittedName>
        <fullName evidence="10">Kinase-like domain-containing protein</fullName>
    </submittedName>
</protein>
<dbReference type="PROSITE" id="PS50011">
    <property type="entry name" value="PROTEIN_KINASE_DOM"/>
    <property type="match status" value="1"/>
</dbReference>
<feature type="binding site" evidence="7">
    <location>
        <position position="194"/>
    </location>
    <ligand>
        <name>ATP</name>
        <dbReference type="ChEBI" id="CHEBI:30616"/>
    </ligand>
</feature>
<dbReference type="Gene3D" id="3.30.200.20">
    <property type="entry name" value="Phosphorylase Kinase, domain 1"/>
    <property type="match status" value="1"/>
</dbReference>
<evidence type="ECO:0000256" key="1">
    <source>
        <dbReference type="ARBA" id="ARBA00022527"/>
    </source>
</evidence>
<dbReference type="EMBL" id="JAODAN010000002">
    <property type="protein sequence ID" value="KAK1926760.1"/>
    <property type="molecule type" value="Genomic_DNA"/>
</dbReference>
<dbReference type="PANTHER" id="PTHR47448:SF1">
    <property type="entry name" value="SERINE_THREONINE-PROTEIN KINASE STE7 HOMOLOG"/>
    <property type="match status" value="1"/>
</dbReference>
<dbReference type="GO" id="GO:0004712">
    <property type="term" value="F:protein serine/threonine/tyrosine kinase activity"/>
    <property type="evidence" value="ECO:0007669"/>
    <property type="project" value="UniProtKB-ARBA"/>
</dbReference>
<feature type="region of interest" description="Disordered" evidence="8">
    <location>
        <begin position="364"/>
        <end position="394"/>
    </location>
</feature>
<keyword evidence="2" id="KW-0808">Transferase</keyword>
<name>A0AAD9FV06_PAPLA</name>
<dbReference type="InterPro" id="IPR000719">
    <property type="entry name" value="Prot_kinase_dom"/>
</dbReference>